<dbReference type="InterPro" id="IPR017439">
    <property type="entry name" value="Amidohydrolase"/>
</dbReference>
<dbReference type="GO" id="GO:0046872">
    <property type="term" value="F:metal ion binding"/>
    <property type="evidence" value="ECO:0007669"/>
    <property type="project" value="UniProtKB-KW"/>
</dbReference>
<evidence type="ECO:0000256" key="3">
    <source>
        <dbReference type="ARBA" id="ARBA00022915"/>
    </source>
</evidence>
<keyword evidence="3" id="KW-0220">Diaminopimelate biosynthesis</keyword>
<comment type="caution">
    <text evidence="7">The sequence shown here is derived from an EMBL/GenBank/DDBJ whole genome shotgun (WGS) entry which is preliminary data.</text>
</comment>
<dbReference type="PANTHER" id="PTHR11014:SF98">
    <property type="entry name" value="N-ACETYLDIAMINOPIMELATE DEACETYLASE"/>
    <property type="match status" value="1"/>
</dbReference>
<gene>
    <name evidence="8" type="ORF">I592_03321</name>
    <name evidence="7" type="ORF">UKC_00126</name>
</gene>
<evidence type="ECO:0000256" key="1">
    <source>
        <dbReference type="ARBA" id="ARBA00022605"/>
    </source>
</evidence>
<evidence type="ECO:0000256" key="2">
    <source>
        <dbReference type="ARBA" id="ARBA00022801"/>
    </source>
</evidence>
<reference evidence="8 10" key="2">
    <citation type="submission" date="2013-03" db="EMBL/GenBank/DDBJ databases">
        <title>The Genome Sequence of Enterococcus gilvus ATCC BAA-350 (PacBio/Illumina hybrid assembly).</title>
        <authorList>
            <consortium name="The Broad Institute Genomics Platform"/>
            <consortium name="The Broad Institute Genome Sequencing Center for Infectious Disease"/>
            <person name="Earl A."/>
            <person name="Russ C."/>
            <person name="Gilmore M."/>
            <person name="Surin D."/>
            <person name="Walker B."/>
            <person name="Young S."/>
            <person name="Zeng Q."/>
            <person name="Gargeya S."/>
            <person name="Fitzgerald M."/>
            <person name="Haas B."/>
            <person name="Abouelleil A."/>
            <person name="Allen A.W."/>
            <person name="Alvarado L."/>
            <person name="Arachchi H.M."/>
            <person name="Berlin A.M."/>
            <person name="Chapman S.B."/>
            <person name="Gainer-Dewar J."/>
            <person name="Goldberg J."/>
            <person name="Griggs A."/>
            <person name="Gujja S."/>
            <person name="Hansen M."/>
            <person name="Howarth C."/>
            <person name="Imamovic A."/>
            <person name="Ireland A."/>
            <person name="Larimer J."/>
            <person name="McCowan C."/>
            <person name="Murphy C."/>
            <person name="Pearson M."/>
            <person name="Poon T.W."/>
            <person name="Priest M."/>
            <person name="Roberts A."/>
            <person name="Saif S."/>
            <person name="Shea T."/>
            <person name="Sisk P."/>
            <person name="Sykes S."/>
            <person name="Wortman J."/>
            <person name="Nusbaum C."/>
            <person name="Birren B."/>
        </authorList>
    </citation>
    <scope>NUCLEOTIDE SEQUENCE [LARGE SCALE GENOMIC DNA]</scope>
    <source>
        <strain evidence="8 10">ATCC BAA-350</strain>
    </source>
</reference>
<evidence type="ECO:0000259" key="6">
    <source>
        <dbReference type="Pfam" id="PF07687"/>
    </source>
</evidence>
<dbReference type="GO" id="GO:0019877">
    <property type="term" value="P:diaminopimelate biosynthetic process"/>
    <property type="evidence" value="ECO:0007669"/>
    <property type="project" value="UniProtKB-KW"/>
</dbReference>
<dbReference type="PANTHER" id="PTHR11014">
    <property type="entry name" value="PEPTIDASE M20 FAMILY MEMBER"/>
    <property type="match status" value="1"/>
</dbReference>
<dbReference type="InterPro" id="IPR036264">
    <property type="entry name" value="Bact_exopeptidase_dim_dom"/>
</dbReference>
<dbReference type="HOGENOM" id="CLU_023257_0_1_9"/>
<protein>
    <submittedName>
        <fullName evidence="7">Amidohydrolase</fullName>
    </submittedName>
</protein>
<dbReference type="Gene3D" id="3.40.630.10">
    <property type="entry name" value="Zn peptidases"/>
    <property type="match status" value="1"/>
</dbReference>
<dbReference type="FunFam" id="3.30.70.360:FF:000001">
    <property type="entry name" value="N-acetyldiaminopimelate deacetylase"/>
    <property type="match status" value="1"/>
</dbReference>
<evidence type="ECO:0000313" key="10">
    <source>
        <dbReference type="Proteomes" id="UP000014160"/>
    </source>
</evidence>
<keyword evidence="4" id="KW-0457">Lysine biosynthesis</keyword>
<proteinExistence type="predicted"/>
<dbReference type="EMBL" id="ASWH01000002">
    <property type="protein sequence ID" value="EOW79183.1"/>
    <property type="molecule type" value="Genomic_DNA"/>
</dbReference>
<evidence type="ECO:0000313" key="7">
    <source>
        <dbReference type="EMBL" id="EOI58940.1"/>
    </source>
</evidence>
<keyword evidence="5" id="KW-0464">Manganese</keyword>
<keyword evidence="10" id="KW-1185">Reference proteome</keyword>
<organism evidence="7 9">
    <name type="scientific">Enterococcus gilvus ATCC BAA-350</name>
    <dbReference type="NCBI Taxonomy" id="1158614"/>
    <lineage>
        <taxon>Bacteria</taxon>
        <taxon>Bacillati</taxon>
        <taxon>Bacillota</taxon>
        <taxon>Bacilli</taxon>
        <taxon>Lactobacillales</taxon>
        <taxon>Enterococcaceae</taxon>
        <taxon>Enterococcus</taxon>
    </lineage>
</organism>
<reference evidence="7 9" key="1">
    <citation type="submission" date="2013-02" db="EMBL/GenBank/DDBJ databases">
        <title>The Genome Sequence of Enterococcus gilvus ATCC BAA-350.</title>
        <authorList>
            <consortium name="The Broad Institute Genome Sequencing Platform"/>
            <consortium name="The Broad Institute Genome Sequencing Center for Infectious Disease"/>
            <person name="Earl A.M."/>
            <person name="Gilmore M.S."/>
            <person name="Lebreton F."/>
            <person name="Walker B."/>
            <person name="Young S.K."/>
            <person name="Zeng Q."/>
            <person name="Gargeya S."/>
            <person name="Fitzgerald M."/>
            <person name="Haas B."/>
            <person name="Abouelleil A."/>
            <person name="Alvarado L."/>
            <person name="Arachchi H.M."/>
            <person name="Berlin A.M."/>
            <person name="Chapman S.B."/>
            <person name="Dewar J."/>
            <person name="Goldberg J."/>
            <person name="Griggs A."/>
            <person name="Gujja S."/>
            <person name="Hansen M."/>
            <person name="Howarth C."/>
            <person name="Imamovic A."/>
            <person name="Larimer J."/>
            <person name="McCowan C."/>
            <person name="Murphy C."/>
            <person name="Neiman D."/>
            <person name="Pearson M."/>
            <person name="Priest M."/>
            <person name="Roberts A."/>
            <person name="Saif S."/>
            <person name="Shea T."/>
            <person name="Sisk P."/>
            <person name="Sykes S."/>
            <person name="Wortman J."/>
            <person name="Nusbaum C."/>
            <person name="Birren B."/>
        </authorList>
    </citation>
    <scope>NUCLEOTIDE SEQUENCE [LARGE SCALE GENOMIC DNA]</scope>
    <source>
        <strain evidence="7 9">ATCC BAA-350</strain>
    </source>
</reference>
<feature type="binding site" evidence="5">
    <location>
        <position position="135"/>
    </location>
    <ligand>
        <name>Mn(2+)</name>
        <dbReference type="ChEBI" id="CHEBI:29035"/>
        <label>2</label>
    </ligand>
</feature>
<dbReference type="NCBIfam" id="TIGR01891">
    <property type="entry name" value="amidohydrolases"/>
    <property type="match status" value="1"/>
</dbReference>
<comment type="cofactor">
    <cofactor evidence="5">
        <name>Mn(2+)</name>
        <dbReference type="ChEBI" id="CHEBI:29035"/>
    </cofactor>
    <text evidence="5">The Mn(2+) ion enhances activity.</text>
</comment>
<name>R2VM53_9ENTE</name>
<evidence type="ECO:0000313" key="9">
    <source>
        <dbReference type="Proteomes" id="UP000013750"/>
    </source>
</evidence>
<feature type="binding site" evidence="5">
    <location>
        <position position="391"/>
    </location>
    <ligand>
        <name>Mn(2+)</name>
        <dbReference type="ChEBI" id="CHEBI:29035"/>
        <label>2</label>
    </ligand>
</feature>
<feature type="binding site" evidence="5">
    <location>
        <position position="137"/>
    </location>
    <ligand>
        <name>Mn(2+)</name>
        <dbReference type="ChEBI" id="CHEBI:29035"/>
        <label>2</label>
    </ligand>
</feature>
<keyword evidence="1" id="KW-0028">Amino-acid biosynthesis</keyword>
<dbReference type="SUPFAM" id="SSF53187">
    <property type="entry name" value="Zn-dependent exopeptidases"/>
    <property type="match status" value="1"/>
</dbReference>
<dbReference type="GO" id="GO:0009085">
    <property type="term" value="P:lysine biosynthetic process"/>
    <property type="evidence" value="ECO:0007669"/>
    <property type="project" value="UniProtKB-KW"/>
</dbReference>
<dbReference type="Gene3D" id="3.30.70.360">
    <property type="match status" value="1"/>
</dbReference>
<dbReference type="CDD" id="cd03886">
    <property type="entry name" value="M20_Acy1"/>
    <property type="match status" value="1"/>
</dbReference>
<dbReference type="Proteomes" id="UP000014160">
    <property type="component" value="Unassembled WGS sequence"/>
</dbReference>
<feature type="binding site" evidence="5">
    <location>
        <position position="197"/>
    </location>
    <ligand>
        <name>Mn(2+)</name>
        <dbReference type="ChEBI" id="CHEBI:29035"/>
        <label>2</label>
    </ligand>
</feature>
<sequence>MNDLSDNLYYNMRNYQWISNQISIILRIFMEMSETMIETEVKELEELVTTMRRELHQIPELGLEETRTAAYIREKLAAFGVTETYEVIETGTIAVLRGSKPGKTIAFRSDIDALPVEEQTGYAFASKTPGKMHACGHDGHMSTLLGFIAYLHKHPETIQGTLVFVFQPAEEGPGGAELIMKAGILQKLGVEEIVGLHVFPDLPAGKISCRPGPMMARNAEVTITIKGVSTHGAQPQLGEDAIVAAGGVISGLNSILARNIGPLDNVVLTFGTIHGGEAMNIVAKEVVLHGTMRAFDDKVYDEVVRRTTLLASEIAKGYGCEAVVDFNHMYRVVDNDPKMVETLEKVAADYYVETPPYLIAEDFSMYQQEIPGMFFFLGIRDEAKGYTHPLHSGQMKFDELNLLLGIQTYVNLIAGLNEH</sequence>
<dbReference type="Proteomes" id="UP000013750">
    <property type="component" value="Unassembled WGS sequence"/>
</dbReference>
<dbReference type="Pfam" id="PF07687">
    <property type="entry name" value="M20_dimer"/>
    <property type="match status" value="1"/>
</dbReference>
<dbReference type="GO" id="GO:0050118">
    <property type="term" value="F:N-acetyldiaminopimelate deacetylase activity"/>
    <property type="evidence" value="ECO:0007669"/>
    <property type="project" value="TreeGrafter"/>
</dbReference>
<dbReference type="InterPro" id="IPR002933">
    <property type="entry name" value="Peptidase_M20"/>
</dbReference>
<evidence type="ECO:0000256" key="5">
    <source>
        <dbReference type="PIRSR" id="PIRSR005962-1"/>
    </source>
</evidence>
<keyword evidence="5" id="KW-0479">Metal-binding</keyword>
<dbReference type="Pfam" id="PF01546">
    <property type="entry name" value="Peptidase_M20"/>
    <property type="match status" value="1"/>
</dbReference>
<feature type="domain" description="Peptidase M20 dimerisation" evidence="6">
    <location>
        <begin position="219"/>
        <end position="314"/>
    </location>
</feature>
<dbReference type="AlphaFoldDB" id="R2VM53"/>
<evidence type="ECO:0000256" key="4">
    <source>
        <dbReference type="ARBA" id="ARBA00023154"/>
    </source>
</evidence>
<dbReference type="SUPFAM" id="SSF55031">
    <property type="entry name" value="Bacterial exopeptidase dimerisation domain"/>
    <property type="match status" value="1"/>
</dbReference>
<feature type="binding site" evidence="5">
    <location>
        <position position="171"/>
    </location>
    <ligand>
        <name>Mn(2+)</name>
        <dbReference type="ChEBI" id="CHEBI:29035"/>
        <label>2</label>
    </ligand>
</feature>
<dbReference type="EMBL" id="AJDQ01000002">
    <property type="protein sequence ID" value="EOI58940.1"/>
    <property type="molecule type" value="Genomic_DNA"/>
</dbReference>
<dbReference type="PIRSF" id="PIRSF005962">
    <property type="entry name" value="Pept_M20D_amidohydro"/>
    <property type="match status" value="1"/>
</dbReference>
<evidence type="ECO:0000313" key="8">
    <source>
        <dbReference type="EMBL" id="EOW79183.1"/>
    </source>
</evidence>
<dbReference type="eggNOG" id="COG1473">
    <property type="taxonomic scope" value="Bacteria"/>
</dbReference>
<dbReference type="InterPro" id="IPR011650">
    <property type="entry name" value="Peptidase_M20_dimer"/>
</dbReference>
<keyword evidence="2 7" id="KW-0378">Hydrolase</keyword>
<accession>R2VM53</accession>
<dbReference type="PATRIC" id="fig|1158614.3.peg.112"/>